<dbReference type="Gene3D" id="3.40.50.200">
    <property type="entry name" value="Peptidase S8/S53 domain"/>
    <property type="match status" value="1"/>
</dbReference>
<keyword evidence="7" id="KW-0732">Signal</keyword>
<organism evidence="9 10">
    <name type="scientific">Dongia mobilis</name>
    <dbReference type="NCBI Taxonomy" id="578943"/>
    <lineage>
        <taxon>Bacteria</taxon>
        <taxon>Pseudomonadati</taxon>
        <taxon>Pseudomonadota</taxon>
        <taxon>Alphaproteobacteria</taxon>
        <taxon>Rhodospirillales</taxon>
        <taxon>Dongiaceae</taxon>
        <taxon>Dongia</taxon>
    </lineage>
</organism>
<evidence type="ECO:0000256" key="1">
    <source>
        <dbReference type="ARBA" id="ARBA00011073"/>
    </source>
</evidence>
<evidence type="ECO:0000256" key="4">
    <source>
        <dbReference type="ARBA" id="ARBA00022825"/>
    </source>
</evidence>
<dbReference type="GO" id="GO:0006508">
    <property type="term" value="P:proteolysis"/>
    <property type="evidence" value="ECO:0007669"/>
    <property type="project" value="UniProtKB-KW"/>
</dbReference>
<keyword evidence="3 5" id="KW-0378">Hydrolase</keyword>
<feature type="region of interest" description="Disordered" evidence="6">
    <location>
        <begin position="24"/>
        <end position="82"/>
    </location>
</feature>
<feature type="active site" description="Charge relay system" evidence="5">
    <location>
        <position position="381"/>
    </location>
</feature>
<feature type="active site" description="Charge relay system" evidence="5">
    <location>
        <position position="225"/>
    </location>
</feature>
<dbReference type="AlphaFoldDB" id="A0A4R6WV75"/>
<dbReference type="PROSITE" id="PS00136">
    <property type="entry name" value="SUBTILASE_ASP"/>
    <property type="match status" value="1"/>
</dbReference>
<dbReference type="SUPFAM" id="SSF52743">
    <property type="entry name" value="Subtilisin-like"/>
    <property type="match status" value="1"/>
</dbReference>
<dbReference type="InterPro" id="IPR023827">
    <property type="entry name" value="Peptidase_S8_Asp-AS"/>
</dbReference>
<dbReference type="EMBL" id="SNYW01000010">
    <property type="protein sequence ID" value="TDQ81009.1"/>
    <property type="molecule type" value="Genomic_DNA"/>
</dbReference>
<feature type="active site" description="Charge relay system" evidence="5">
    <location>
        <position position="194"/>
    </location>
</feature>
<dbReference type="OrthoDB" id="5930286at2"/>
<evidence type="ECO:0000256" key="3">
    <source>
        <dbReference type="ARBA" id="ARBA00022801"/>
    </source>
</evidence>
<dbReference type="PANTHER" id="PTHR43806:SF11">
    <property type="entry name" value="CEREVISIN-RELATED"/>
    <property type="match status" value="1"/>
</dbReference>
<evidence type="ECO:0000256" key="7">
    <source>
        <dbReference type="SAM" id="SignalP"/>
    </source>
</evidence>
<keyword evidence="4 5" id="KW-0720">Serine protease</keyword>
<evidence type="ECO:0000259" key="8">
    <source>
        <dbReference type="Pfam" id="PF00082"/>
    </source>
</evidence>
<protein>
    <submittedName>
        <fullName evidence="9">Subtilase family protein</fullName>
    </submittedName>
</protein>
<proteinExistence type="inferred from homology"/>
<dbReference type="PRINTS" id="PR00723">
    <property type="entry name" value="SUBTILISIN"/>
</dbReference>
<dbReference type="Proteomes" id="UP000295783">
    <property type="component" value="Unassembled WGS sequence"/>
</dbReference>
<feature type="chain" id="PRO_5020790304" evidence="7">
    <location>
        <begin position="25"/>
        <end position="441"/>
    </location>
</feature>
<reference evidence="9 10" key="1">
    <citation type="submission" date="2019-03" db="EMBL/GenBank/DDBJ databases">
        <title>Genomic Encyclopedia of Type Strains, Phase III (KMG-III): the genomes of soil and plant-associated and newly described type strains.</title>
        <authorList>
            <person name="Whitman W."/>
        </authorList>
    </citation>
    <scope>NUCLEOTIDE SEQUENCE [LARGE SCALE GENOMIC DNA]</scope>
    <source>
        <strain evidence="9 10">CGMCC 1.7660</strain>
    </source>
</reference>
<dbReference type="InterPro" id="IPR050131">
    <property type="entry name" value="Peptidase_S8_subtilisin-like"/>
</dbReference>
<dbReference type="GO" id="GO:0004252">
    <property type="term" value="F:serine-type endopeptidase activity"/>
    <property type="evidence" value="ECO:0007669"/>
    <property type="project" value="UniProtKB-UniRule"/>
</dbReference>
<evidence type="ECO:0000313" key="10">
    <source>
        <dbReference type="Proteomes" id="UP000295783"/>
    </source>
</evidence>
<dbReference type="PANTHER" id="PTHR43806">
    <property type="entry name" value="PEPTIDASE S8"/>
    <property type="match status" value="1"/>
</dbReference>
<gene>
    <name evidence="9" type="ORF">A8950_2879</name>
</gene>
<dbReference type="Pfam" id="PF00082">
    <property type="entry name" value="Peptidase_S8"/>
    <property type="match status" value="1"/>
</dbReference>
<accession>A0A4R6WV75</accession>
<feature type="domain" description="Peptidase S8/S53" evidence="8">
    <location>
        <begin position="185"/>
        <end position="429"/>
    </location>
</feature>
<keyword evidence="2 5" id="KW-0645">Protease</keyword>
<sequence length="441" mass="45613">MRPFLIFAGLLALVVATMSPPALAQSTLPATPPRIPTQPDLPGSRGDMGPTPSIPDLFDAADGAGSDGEATPGNRPPAVPNELCVIFPPNAASEAAQTFADDIDLEIVRDFTMQGLGLRVYLMRLGDGAEPDQVFEAAAADQRPVWVQPNFIYRTTQDPAGATGDQQYALRQMRADIAAPQAGGGEGIRIALIDSGVDTAHESLAGATISAFDLVDDGSVAAEVHGTVLASIMVGQGPLHGIAPRAELIAIRAFREVEAKQGLAESSSFLLSLGIETAIRQQARIANLSLTGPQDRLVSQLVGEALLNKVSVVAAAGNAGPKAAPAYPAAQDGVIAVTATDMKDRLFKDANRGDYISVAAPGVDILGARPGGGYDFFSGTSMATGYASGLAALLLSHQPALGVVKLRRAMEESAIDLGAPQRDPEFGAGRIDALAALERLP</sequence>
<evidence type="ECO:0000256" key="6">
    <source>
        <dbReference type="SAM" id="MobiDB-lite"/>
    </source>
</evidence>
<comment type="similarity">
    <text evidence="1 5">Belongs to the peptidase S8 family.</text>
</comment>
<evidence type="ECO:0000313" key="9">
    <source>
        <dbReference type="EMBL" id="TDQ81009.1"/>
    </source>
</evidence>
<name>A0A4R6WV75_9PROT</name>
<comment type="caution">
    <text evidence="9">The sequence shown here is derived from an EMBL/GenBank/DDBJ whole genome shotgun (WGS) entry which is preliminary data.</text>
</comment>
<dbReference type="PROSITE" id="PS51892">
    <property type="entry name" value="SUBTILASE"/>
    <property type="match status" value="1"/>
</dbReference>
<dbReference type="InterPro" id="IPR036852">
    <property type="entry name" value="Peptidase_S8/S53_dom_sf"/>
</dbReference>
<dbReference type="RefSeq" id="WP_133614338.1">
    <property type="nucleotide sequence ID" value="NZ_SNYW01000010.1"/>
</dbReference>
<dbReference type="InterPro" id="IPR000209">
    <property type="entry name" value="Peptidase_S8/S53_dom"/>
</dbReference>
<evidence type="ECO:0000256" key="2">
    <source>
        <dbReference type="ARBA" id="ARBA00022670"/>
    </source>
</evidence>
<keyword evidence="10" id="KW-1185">Reference proteome</keyword>
<feature type="signal peptide" evidence="7">
    <location>
        <begin position="1"/>
        <end position="24"/>
    </location>
</feature>
<dbReference type="InterPro" id="IPR015500">
    <property type="entry name" value="Peptidase_S8_subtilisin-rel"/>
</dbReference>
<evidence type="ECO:0000256" key="5">
    <source>
        <dbReference type="PROSITE-ProRule" id="PRU01240"/>
    </source>
</evidence>